<evidence type="ECO:0000313" key="2">
    <source>
        <dbReference type="Proteomes" id="UP000316981"/>
    </source>
</evidence>
<dbReference type="RefSeq" id="WP_144583141.1">
    <property type="nucleotide sequence ID" value="NZ_VMTP01000045.1"/>
</dbReference>
<organism evidence="1 2">
    <name type="scientific">Acinetobacter colistiniresistens</name>
    <dbReference type="NCBI Taxonomy" id="280145"/>
    <lineage>
        <taxon>Bacteria</taxon>
        <taxon>Pseudomonadati</taxon>
        <taxon>Pseudomonadota</taxon>
        <taxon>Gammaproteobacteria</taxon>
        <taxon>Moraxellales</taxon>
        <taxon>Moraxellaceae</taxon>
        <taxon>Acinetobacter</taxon>
    </lineage>
</organism>
<evidence type="ECO:0008006" key="3">
    <source>
        <dbReference type="Google" id="ProtNLM"/>
    </source>
</evidence>
<protein>
    <recommendedName>
        <fullName evidence="3">Lipoprotein</fullName>
    </recommendedName>
</protein>
<gene>
    <name evidence="1" type="ORF">FPV60_06335</name>
</gene>
<dbReference type="AlphaFoldDB" id="A0A558FFH3"/>
<sequence length="145" mass="16380">MNKKIKLFSSFIGFICILYGCNNPNQETKSSQSTVIIPQIKYTGEGDNASYSEATIKIEGSCLYFENRENRILPIFATQEAYWDSKKNVLVVDEKKYKNGELIAYGSGEPYAIDLNTDKWIIKPANSCSLKKGIIINKLIQPLIK</sequence>
<evidence type="ECO:0000313" key="1">
    <source>
        <dbReference type="EMBL" id="TVT84218.1"/>
    </source>
</evidence>
<comment type="caution">
    <text evidence="1">The sequence shown here is derived from an EMBL/GenBank/DDBJ whole genome shotgun (WGS) entry which is preliminary data.</text>
</comment>
<accession>A0A558FFH3</accession>
<dbReference type="Proteomes" id="UP000316981">
    <property type="component" value="Unassembled WGS sequence"/>
</dbReference>
<reference evidence="1 2" key="1">
    <citation type="submission" date="2019-07" db="EMBL/GenBank/DDBJ databases">
        <title>Draft Genome Sequence of the first blaOXA-58-Harboring Acinetobacter colistiniresistens clinical isolate from Brazil.</title>
        <authorList>
            <person name="Favaro L.S."/>
            <person name="Paula-Petroli S.B."/>
            <person name="Moura C.F."/>
            <person name="Tognim M.C.B."/>
            <person name="Venancio E.J."/>
            <person name="Yamada-Ogatta S.F."/>
            <person name="Carrara-Marroni F.E."/>
        </authorList>
    </citation>
    <scope>NUCLEOTIDE SEQUENCE [LARGE SCALE GENOMIC DNA]</scope>
    <source>
        <strain evidence="1 2">DL</strain>
    </source>
</reference>
<proteinExistence type="predicted"/>
<dbReference type="PROSITE" id="PS51257">
    <property type="entry name" value="PROKAR_LIPOPROTEIN"/>
    <property type="match status" value="1"/>
</dbReference>
<dbReference type="EMBL" id="VMTP01000045">
    <property type="protein sequence ID" value="TVT84218.1"/>
    <property type="molecule type" value="Genomic_DNA"/>
</dbReference>
<name>A0A558FFH3_9GAMM</name>